<dbReference type="EMBL" id="AMZH03000719">
    <property type="protein sequence ID" value="RRT82327.1"/>
    <property type="molecule type" value="Genomic_DNA"/>
</dbReference>
<reference evidence="2 3" key="1">
    <citation type="journal article" date="2014" name="Agronomy (Basel)">
        <title>A Draft Genome Sequence for Ensete ventricosum, the Drought-Tolerant Tree Against Hunger.</title>
        <authorList>
            <person name="Harrison J."/>
            <person name="Moore K.A."/>
            <person name="Paszkiewicz K."/>
            <person name="Jones T."/>
            <person name="Grant M."/>
            <person name="Ambacheew D."/>
            <person name="Muzemil S."/>
            <person name="Studholme D.J."/>
        </authorList>
    </citation>
    <scope>NUCLEOTIDE SEQUENCE [LARGE SCALE GENOMIC DNA]</scope>
</reference>
<dbReference type="Proteomes" id="UP000287651">
    <property type="component" value="Unassembled WGS sequence"/>
</dbReference>
<gene>
    <name evidence="2" type="ORF">B296_00000674</name>
</gene>
<organism evidence="2 3">
    <name type="scientific">Ensete ventricosum</name>
    <name type="common">Abyssinian banana</name>
    <name type="synonym">Musa ensete</name>
    <dbReference type="NCBI Taxonomy" id="4639"/>
    <lineage>
        <taxon>Eukaryota</taxon>
        <taxon>Viridiplantae</taxon>
        <taxon>Streptophyta</taxon>
        <taxon>Embryophyta</taxon>
        <taxon>Tracheophyta</taxon>
        <taxon>Spermatophyta</taxon>
        <taxon>Magnoliopsida</taxon>
        <taxon>Liliopsida</taxon>
        <taxon>Zingiberales</taxon>
        <taxon>Musaceae</taxon>
        <taxon>Ensete</taxon>
    </lineage>
</organism>
<accession>A0A427B1R0</accession>
<evidence type="ECO:0000313" key="2">
    <source>
        <dbReference type="EMBL" id="RRT82327.1"/>
    </source>
</evidence>
<protein>
    <submittedName>
        <fullName evidence="2">Uncharacterized protein</fullName>
    </submittedName>
</protein>
<proteinExistence type="predicted"/>
<sequence length="67" mass="7489">MLADRRREPLQKQALLLQMKLRIQILIDFELEVPHFEATNGDLGGVSLGELTDHAPASHGRLTSVIK</sequence>
<dbReference type="AlphaFoldDB" id="A0A427B1R0"/>
<name>A0A427B1R0_ENSVE</name>
<feature type="region of interest" description="Disordered" evidence="1">
    <location>
        <begin position="47"/>
        <end position="67"/>
    </location>
</feature>
<evidence type="ECO:0000256" key="1">
    <source>
        <dbReference type="SAM" id="MobiDB-lite"/>
    </source>
</evidence>
<comment type="caution">
    <text evidence="2">The sequence shown here is derived from an EMBL/GenBank/DDBJ whole genome shotgun (WGS) entry which is preliminary data.</text>
</comment>
<evidence type="ECO:0000313" key="3">
    <source>
        <dbReference type="Proteomes" id="UP000287651"/>
    </source>
</evidence>